<keyword evidence="3" id="KW-1185">Reference proteome</keyword>
<name>A0A9X2G2Q0_9MICO</name>
<accession>A0A9X2G2Q0</accession>
<feature type="region of interest" description="Disordered" evidence="1">
    <location>
        <begin position="242"/>
        <end position="261"/>
    </location>
</feature>
<feature type="region of interest" description="Disordered" evidence="1">
    <location>
        <begin position="129"/>
        <end position="156"/>
    </location>
</feature>
<dbReference type="AlphaFoldDB" id="A0A9X2G2Q0"/>
<reference evidence="2" key="1">
    <citation type="submission" date="2022-06" db="EMBL/GenBank/DDBJ databases">
        <title>Genomic Encyclopedia of Archaeal and Bacterial Type Strains, Phase II (KMG-II): from individual species to whole genera.</title>
        <authorList>
            <person name="Goeker M."/>
        </authorList>
    </citation>
    <scope>NUCLEOTIDE SEQUENCE</scope>
    <source>
        <strain evidence="2">DSM 26652</strain>
    </source>
</reference>
<evidence type="ECO:0000256" key="1">
    <source>
        <dbReference type="SAM" id="MobiDB-lite"/>
    </source>
</evidence>
<dbReference type="Proteomes" id="UP001139493">
    <property type="component" value="Unassembled WGS sequence"/>
</dbReference>
<organism evidence="2 3">
    <name type="scientific">Promicromonospora thailandica</name>
    <dbReference type="NCBI Taxonomy" id="765201"/>
    <lineage>
        <taxon>Bacteria</taxon>
        <taxon>Bacillati</taxon>
        <taxon>Actinomycetota</taxon>
        <taxon>Actinomycetes</taxon>
        <taxon>Micrococcales</taxon>
        <taxon>Promicromonosporaceae</taxon>
        <taxon>Promicromonospora</taxon>
    </lineage>
</organism>
<evidence type="ECO:0000313" key="2">
    <source>
        <dbReference type="EMBL" id="MCP2264388.1"/>
    </source>
</evidence>
<feature type="compositionally biased region" description="Basic and acidic residues" evidence="1">
    <location>
        <begin position="132"/>
        <end position="146"/>
    </location>
</feature>
<sequence length="293" mass="31785">MQTTSDDDLTRWLDHLGPMLDGLADLVADDGTTLDHSAASLRDLERLLLDETQAAPPREGLVEALGGYLGETLLTAGGGAWSWDEGSGLPVAVLDAGGTVEPMPLALDAVTRRTGTVWTAELERVTAAAARRRADDDGWEPRRADRPALPAGAEDEAPDPWLTAWLATRREQFSAWAADTGRAQELDLSPASLVPLAQVVRQRVASEEALDAQIETDFLQGAIWYLGEVARIHRGARWRYTPDPDGTSENPSVGRPWVTQDDGGGSAIPALELWVVVRADTDDVLLERFEEFD</sequence>
<evidence type="ECO:0000313" key="3">
    <source>
        <dbReference type="Proteomes" id="UP001139493"/>
    </source>
</evidence>
<proteinExistence type="predicted"/>
<comment type="caution">
    <text evidence="2">The sequence shown here is derived from an EMBL/GenBank/DDBJ whole genome shotgun (WGS) entry which is preliminary data.</text>
</comment>
<gene>
    <name evidence="2" type="ORF">APR03_001724</name>
</gene>
<dbReference type="RefSeq" id="WP_253834702.1">
    <property type="nucleotide sequence ID" value="NZ_JAMTCS010000004.1"/>
</dbReference>
<protein>
    <submittedName>
        <fullName evidence="2">Uncharacterized protein</fullName>
    </submittedName>
</protein>
<dbReference type="EMBL" id="JAMTCS010000004">
    <property type="protein sequence ID" value="MCP2264388.1"/>
    <property type="molecule type" value="Genomic_DNA"/>
</dbReference>